<dbReference type="Pfam" id="PF01261">
    <property type="entry name" value="AP_endonuc_2"/>
    <property type="match status" value="1"/>
</dbReference>
<evidence type="ECO:0000313" key="3">
    <source>
        <dbReference type="Proteomes" id="UP000191171"/>
    </source>
</evidence>
<comment type="caution">
    <text evidence="2">The sequence shown here is derived from an EMBL/GenBank/DDBJ whole genome shotgun (WGS) entry which is preliminary data.</text>
</comment>
<keyword evidence="2" id="KW-0540">Nuclease</keyword>
<dbReference type="Proteomes" id="UP000191171">
    <property type="component" value="Unassembled WGS sequence"/>
</dbReference>
<dbReference type="InterPro" id="IPR036237">
    <property type="entry name" value="Xyl_isomerase-like_sf"/>
</dbReference>
<dbReference type="InterPro" id="IPR013022">
    <property type="entry name" value="Xyl_isomerase-like_TIM-brl"/>
</dbReference>
<dbReference type="EMBL" id="MVGJ01000023">
    <property type="protein sequence ID" value="OOL83168.1"/>
    <property type="molecule type" value="Genomic_DNA"/>
</dbReference>
<evidence type="ECO:0000259" key="1">
    <source>
        <dbReference type="Pfam" id="PF01261"/>
    </source>
</evidence>
<dbReference type="PANTHER" id="PTHR12110">
    <property type="entry name" value="HYDROXYPYRUVATE ISOMERASE"/>
    <property type="match status" value="1"/>
</dbReference>
<gene>
    <name evidence="2" type="ORF">B1P95_05310</name>
</gene>
<keyword evidence="2" id="KW-0378">Hydrolase</keyword>
<dbReference type="Gene3D" id="3.20.20.150">
    <property type="entry name" value="Divalent-metal-dependent TIM barrel enzymes"/>
    <property type="match status" value="1"/>
</dbReference>
<sequence length="288" mass="32828">MLIIYKKEFEMFPLNLGIRAHDLDVRNREEIVQKVSQLHLSHIQFAPQKAFPEQLKLTDMTLGSAAYFGEYFQKNNIELSILGCYINLSSKNQEVRAQALATFKQQIALCSAYQAKMIATETGSVSVGYTKENFTEEAYQIARNSIIELVAHAENFGVTVAVEAGINHPIYNYQLAKRLIDEVASPNLKIILDCANLMHKENHADQEKVIRGALDNLHGYITALHLKDYIMENGKIRMVPVGKGCLDFRPVLHYIKYERPLMYATLEATPEIYVPEAIEHLQFIYQDC</sequence>
<dbReference type="AlphaFoldDB" id="A0A1S9M208"/>
<proteinExistence type="predicted"/>
<name>A0A1S9M208_ENTFC</name>
<keyword evidence="2" id="KW-0255">Endonuclease</keyword>
<dbReference type="InterPro" id="IPR050312">
    <property type="entry name" value="IolE/XylAMocC-like"/>
</dbReference>
<feature type="domain" description="Xylose isomerase-like TIM barrel" evidence="1">
    <location>
        <begin position="42"/>
        <end position="260"/>
    </location>
</feature>
<dbReference type="SUPFAM" id="SSF51658">
    <property type="entry name" value="Xylose isomerase-like"/>
    <property type="match status" value="1"/>
</dbReference>
<evidence type="ECO:0000313" key="2">
    <source>
        <dbReference type="EMBL" id="OOL83168.1"/>
    </source>
</evidence>
<reference evidence="2 3" key="1">
    <citation type="submission" date="2017-02" db="EMBL/GenBank/DDBJ databases">
        <title>Clonality and virulence of isolates of VRE in Hematopoietic Stem Cell Transplanted (HSCT) patients.</title>
        <authorList>
            <person name="Marchi A.P."/>
            <person name="Martins R.C."/>
            <person name="Marie S.K."/>
            <person name="Levin A.S."/>
            <person name="Costa S.F."/>
        </authorList>
    </citation>
    <scope>NUCLEOTIDE SEQUENCE [LARGE SCALE GENOMIC DNA]</scope>
    <source>
        <strain evidence="2 3">LIM1759</strain>
    </source>
</reference>
<protein>
    <submittedName>
        <fullName evidence="2">AP endonuclease</fullName>
    </submittedName>
</protein>
<accession>A0A1S9M208</accession>
<dbReference type="GO" id="GO:0004519">
    <property type="term" value="F:endonuclease activity"/>
    <property type="evidence" value="ECO:0007669"/>
    <property type="project" value="UniProtKB-KW"/>
</dbReference>
<organism evidence="2 3">
    <name type="scientific">Enterococcus faecium</name>
    <name type="common">Streptococcus faecium</name>
    <dbReference type="NCBI Taxonomy" id="1352"/>
    <lineage>
        <taxon>Bacteria</taxon>
        <taxon>Bacillati</taxon>
        <taxon>Bacillota</taxon>
        <taxon>Bacilli</taxon>
        <taxon>Lactobacillales</taxon>
        <taxon>Enterococcaceae</taxon>
        <taxon>Enterococcus</taxon>
    </lineage>
</organism>